<organism evidence="7 8">
    <name type="scientific">Bambusicola thoracicus</name>
    <name type="common">Chinese bamboo-partridge</name>
    <name type="synonym">Perdix thoracica</name>
    <dbReference type="NCBI Taxonomy" id="9083"/>
    <lineage>
        <taxon>Eukaryota</taxon>
        <taxon>Metazoa</taxon>
        <taxon>Chordata</taxon>
        <taxon>Craniata</taxon>
        <taxon>Vertebrata</taxon>
        <taxon>Euteleostomi</taxon>
        <taxon>Archelosauria</taxon>
        <taxon>Archosauria</taxon>
        <taxon>Dinosauria</taxon>
        <taxon>Saurischia</taxon>
        <taxon>Theropoda</taxon>
        <taxon>Coelurosauria</taxon>
        <taxon>Aves</taxon>
        <taxon>Neognathae</taxon>
        <taxon>Galloanserae</taxon>
        <taxon>Galliformes</taxon>
        <taxon>Phasianidae</taxon>
        <taxon>Perdicinae</taxon>
        <taxon>Bambusicola</taxon>
    </lineage>
</organism>
<dbReference type="GO" id="GO:0015459">
    <property type="term" value="F:potassium channel regulator activity"/>
    <property type="evidence" value="ECO:0007669"/>
    <property type="project" value="TreeGrafter"/>
</dbReference>
<sequence length="874" mass="100496">VTNLEEQLEQFREELENKNEEVQQLHMQLEIQRKESTTHLQELEQENKLFKIFEEQNEHIRELEAQVECLKSDQERVKKKNDEEIEQLNDVIEKLQQELANIEQIPSDITAFHEDADSLKHTLETVLAEKEALEKQVESINLEASQTKNELEETKLEMDQLKQEINILRKEHEEVVEKYKCGLMKDDRERTEVGSSRKTEKVDEGSCEMTELLDQTQLRSSDENTRVTISKMEVQLQQLQACIKEKDSELCQSYNEIKDLKEQGKAEREMLGNKILELEKTLMEKVAAALVSQVQLNAVQEQGKFLQEIQKAPKCLEEASKHPQTEGWSDTTENEVESEVSLLTQRLREVEEQLAKTNHSLELEKENVKVTQQESKLKEERLLELQQLLEEVQEKHRNEIQKYIKQEETQTYLAGAQLTERQNDNALSNELEKVKEEAAAAKEELSSYREETEKLQKELSAKEANLVHLREDLCKVKEELVQVEEKLANYMRMEKDMAKTESRKDAEILCDLLTSESTLTGKSTSSQTDKAVNISSYIQTSPVLVKNAEIQIDLQSACSSEEIAEIIREFNEKIEQMQELHAAEIMDMETRHISESEALKREKFVAVQVLTDECNALKEVIESLRAKEGIPISGLVRSPPYQARDGGSSDSSSDWSQGMYLTQTQGSDTISEGPDEGETSTDLLPQKIKGLLRAVHREGVQVLSLTEFPYGEREMPPLKQGPESWLEERKAFLSTISSLKDLISKMQLHREAEIYASSEPPEGDSDWRGELLRAIQQVFVREQNVLLAVFQTELAELGTRDAVILMSQLEHRLQEQAINQRTAMDCLHDADRRSLLMEVQVLHAQMNNMKNNPKREQEIDSKSQGDLNGISYIF</sequence>
<name>A0A2P4SRU2_BAMTH</name>
<comment type="subcellular location">
    <subcellularLocation>
        <location evidence="1">Cytoplasm</location>
        <location evidence="1">Cytoskeleton</location>
        <location evidence="1">Microtubule organizing center</location>
        <location evidence="1">Centrosome</location>
    </subcellularLocation>
</comment>
<proteinExistence type="predicted"/>
<accession>A0A2P4SRU2</accession>
<dbReference type="GO" id="GO:0051661">
    <property type="term" value="P:maintenance of centrosome location"/>
    <property type="evidence" value="ECO:0007669"/>
    <property type="project" value="TreeGrafter"/>
</dbReference>
<dbReference type="GO" id="GO:0005813">
    <property type="term" value="C:centrosome"/>
    <property type="evidence" value="ECO:0007669"/>
    <property type="project" value="UniProtKB-SubCell"/>
</dbReference>
<dbReference type="GO" id="GO:0005801">
    <property type="term" value="C:cis-Golgi network"/>
    <property type="evidence" value="ECO:0007669"/>
    <property type="project" value="TreeGrafter"/>
</dbReference>
<comment type="caution">
    <text evidence="7">The sequence shown here is derived from an EMBL/GenBank/DDBJ whole genome shotgun (WGS) entry which is preliminary data.</text>
</comment>
<dbReference type="PANTHER" id="PTHR44981">
    <property type="entry name" value="PERICENTRIN-LIKE PROTEIN, ISOFORM F"/>
    <property type="match status" value="1"/>
</dbReference>
<dbReference type="EMBL" id="PPHD01026787">
    <property type="protein sequence ID" value="POI26815.1"/>
    <property type="molecule type" value="Genomic_DNA"/>
</dbReference>
<dbReference type="GO" id="GO:0034237">
    <property type="term" value="F:protein kinase A regulatory subunit binding"/>
    <property type="evidence" value="ECO:0007669"/>
    <property type="project" value="TreeGrafter"/>
</dbReference>
<evidence type="ECO:0000313" key="7">
    <source>
        <dbReference type="EMBL" id="POI26815.1"/>
    </source>
</evidence>
<evidence type="ECO:0000256" key="2">
    <source>
        <dbReference type="ARBA" id="ARBA00022490"/>
    </source>
</evidence>
<feature type="compositionally biased region" description="Low complexity" evidence="6">
    <location>
        <begin position="645"/>
        <end position="658"/>
    </location>
</feature>
<dbReference type="GO" id="GO:1903358">
    <property type="term" value="P:regulation of Golgi organization"/>
    <property type="evidence" value="ECO:0007669"/>
    <property type="project" value="TreeGrafter"/>
</dbReference>
<keyword evidence="2" id="KW-0963">Cytoplasm</keyword>
<dbReference type="GO" id="GO:0060307">
    <property type="term" value="P:regulation of ventricular cardiac muscle cell membrane repolarization"/>
    <property type="evidence" value="ECO:0007669"/>
    <property type="project" value="TreeGrafter"/>
</dbReference>
<dbReference type="PANTHER" id="PTHR44981:SF1">
    <property type="entry name" value="A-KINASE ANCHOR PROTEIN 9"/>
    <property type="match status" value="1"/>
</dbReference>
<evidence type="ECO:0000256" key="3">
    <source>
        <dbReference type="ARBA" id="ARBA00023054"/>
    </source>
</evidence>
<feature type="region of interest" description="Disordered" evidence="6">
    <location>
        <begin position="635"/>
        <end position="658"/>
    </location>
</feature>
<dbReference type="GO" id="GO:0005795">
    <property type="term" value="C:Golgi stack"/>
    <property type="evidence" value="ECO:0007669"/>
    <property type="project" value="TreeGrafter"/>
</dbReference>
<feature type="non-terminal residue" evidence="7">
    <location>
        <position position="1"/>
    </location>
</feature>
<evidence type="ECO:0008006" key="9">
    <source>
        <dbReference type="Google" id="ProtNLM"/>
    </source>
</evidence>
<dbReference type="GO" id="GO:0007165">
    <property type="term" value="P:signal transduction"/>
    <property type="evidence" value="ECO:0007669"/>
    <property type="project" value="InterPro"/>
</dbReference>
<keyword evidence="8" id="KW-1185">Reference proteome</keyword>
<feature type="coiled-coil region" evidence="5">
    <location>
        <begin position="333"/>
        <end position="503"/>
    </location>
</feature>
<evidence type="ECO:0000256" key="6">
    <source>
        <dbReference type="SAM" id="MobiDB-lite"/>
    </source>
</evidence>
<dbReference type="OrthoDB" id="2020852at2759"/>
<keyword evidence="3 5" id="KW-0175">Coiled coil</keyword>
<reference evidence="7 8" key="1">
    <citation type="submission" date="2018-01" db="EMBL/GenBank/DDBJ databases">
        <title>Comparison of the Chinese Bamboo Partridge and Red Junglefowl genome sequences highlights the importance of demography in genome evolution.</title>
        <authorList>
            <person name="Tiley G.P."/>
            <person name="Kimball R.T."/>
            <person name="Braun E.L."/>
            <person name="Burleigh J.G."/>
        </authorList>
    </citation>
    <scope>NUCLEOTIDE SEQUENCE [LARGE SCALE GENOMIC DNA]</scope>
    <source>
        <strain evidence="7">RTK389</strain>
        <tissue evidence="7">Blood</tissue>
    </source>
</reference>
<evidence type="ECO:0000256" key="5">
    <source>
        <dbReference type="SAM" id="Coils"/>
    </source>
</evidence>
<protein>
    <recommendedName>
        <fullName evidence="9">Pericentrin/AKAP-450 centrosomal targeting domain-containing protein</fullName>
    </recommendedName>
</protein>
<dbReference type="GO" id="GO:0060090">
    <property type="term" value="F:molecular adaptor activity"/>
    <property type="evidence" value="ECO:0007669"/>
    <property type="project" value="InterPro"/>
</dbReference>
<evidence type="ECO:0000256" key="1">
    <source>
        <dbReference type="ARBA" id="ARBA00004300"/>
    </source>
</evidence>
<gene>
    <name evidence="7" type="ORF">CIB84_009436</name>
</gene>
<evidence type="ECO:0000313" key="8">
    <source>
        <dbReference type="Proteomes" id="UP000237246"/>
    </source>
</evidence>
<dbReference type="Proteomes" id="UP000237246">
    <property type="component" value="Unassembled WGS sequence"/>
</dbReference>
<evidence type="ECO:0000256" key="4">
    <source>
        <dbReference type="ARBA" id="ARBA00023212"/>
    </source>
</evidence>
<keyword evidence="4" id="KW-0206">Cytoskeleton</keyword>
<feature type="coiled-coil region" evidence="5">
    <location>
        <begin position="1"/>
        <end position="178"/>
    </location>
</feature>
<dbReference type="InterPro" id="IPR028745">
    <property type="entry name" value="AKAP9/Pericentrin"/>
</dbReference>
<dbReference type="GO" id="GO:0097060">
    <property type="term" value="C:synaptic membrane"/>
    <property type="evidence" value="ECO:0007669"/>
    <property type="project" value="TreeGrafter"/>
</dbReference>
<dbReference type="AlphaFoldDB" id="A0A2P4SRU2"/>